<organism evidence="1 2">
    <name type="scientific">Saezia sanguinis</name>
    <dbReference type="NCBI Taxonomy" id="1965230"/>
    <lineage>
        <taxon>Bacteria</taxon>
        <taxon>Pseudomonadati</taxon>
        <taxon>Pseudomonadota</taxon>
        <taxon>Betaproteobacteria</taxon>
        <taxon>Burkholderiales</taxon>
        <taxon>Saeziaceae</taxon>
        <taxon>Saezia</taxon>
    </lineage>
</organism>
<proteinExistence type="predicted"/>
<dbReference type="RefSeq" id="WP_126977398.1">
    <property type="nucleotide sequence ID" value="NZ_PQSP01000001.1"/>
</dbReference>
<name>A0A433SGE6_9BURK</name>
<reference evidence="1 2" key="1">
    <citation type="submission" date="2018-01" db="EMBL/GenBank/DDBJ databases">
        <title>Saezia sanguinis gen. nov., sp. nov., in the order Burkholderiales isolated from human blood.</title>
        <authorList>
            <person name="Medina-Pascual M.J."/>
            <person name="Valdezate S."/>
            <person name="Monzon S."/>
            <person name="Cuesta I."/>
            <person name="Carrasco G."/>
            <person name="Villalon P."/>
            <person name="Saez-Nieto J.A."/>
        </authorList>
    </citation>
    <scope>NUCLEOTIDE SEQUENCE [LARGE SCALE GENOMIC DNA]</scope>
    <source>
        <strain evidence="1 2">CNM695-12</strain>
    </source>
</reference>
<evidence type="ECO:0000313" key="2">
    <source>
        <dbReference type="Proteomes" id="UP000286947"/>
    </source>
</evidence>
<comment type="caution">
    <text evidence="1">The sequence shown here is derived from an EMBL/GenBank/DDBJ whole genome shotgun (WGS) entry which is preliminary data.</text>
</comment>
<evidence type="ECO:0000313" key="1">
    <source>
        <dbReference type="EMBL" id="RUS67756.1"/>
    </source>
</evidence>
<dbReference type="EMBL" id="PQSP01000001">
    <property type="protein sequence ID" value="RUS67756.1"/>
    <property type="molecule type" value="Genomic_DNA"/>
</dbReference>
<dbReference type="Proteomes" id="UP000286947">
    <property type="component" value="Unassembled WGS sequence"/>
</dbReference>
<protein>
    <submittedName>
        <fullName evidence="1">Uncharacterized protein</fullName>
    </submittedName>
</protein>
<gene>
    <name evidence="1" type="ORF">CUZ56_00233</name>
</gene>
<dbReference type="AlphaFoldDB" id="A0A433SGE6"/>
<keyword evidence="2" id="KW-1185">Reference proteome</keyword>
<accession>A0A433SGE6</accession>
<sequence>MKNQKIKFIRDTECLDGDFSRRADCTQWMSAFGTYVKSRLSTFEIRVDAYYHCGNLYLTVDSYNITSKDSIAATIVINRGCIDLGNPQDDQQDIALPGLVDGVFFIKSLLNIAQNANTLTSSTSPTPQIHPQQGLWVSLKDS</sequence>